<sequence length="527" mass="60030">MKEPSVLPRRSVGEWQFTSTRAYKAPFADVRIDGVFTSPSGQEFVMPGFHDGDGVWKLRFNPGEAGRWTYRVASIPHDPELSGEGRFEVSERETRGFLKATPGKAWGFHYENGEPVFFLGDTVYDLFGMAYCGGDVEGFLKRREKCGFNLFRCRLPISRFHPPEGYSDWHTKRLWPWGGSETSPRFDIFNLDYFRSVDETVALMDGMGLGIEMIMEGWGFEFPFNHRAWFTPEWEELWMRYLIARYDAYAAVHFWTPLNEYEYYPNGDWHHKPAADRWALWIARWIKRTAPHGHVLSMHNGPVMPPFAERFHADPEAVDAIMFQEWGARDRDNGWLATGIEEQIAKSFKGWRGSAIFAEWGYERNPDFYLKLPSHEFCDRSHTRRSAWRGVMSGLGIIAGFENSWAPWMELGTDQPGVADLDVVQRFFRNDVPFADLLPANDIVSGDYQQGTRPLALANADRSLIIVYFPAGGAASLDLNGATERSWFDPRTGATTPIIDQNGAEITAPAGADEDGHPLDAVLVARH</sequence>
<dbReference type="PANTHER" id="PTHR37836:SF2">
    <property type="entry name" value="DUF4038 DOMAIN-CONTAINING PROTEIN"/>
    <property type="match status" value="1"/>
</dbReference>
<dbReference type="RefSeq" id="WP_073051666.1">
    <property type="nucleotide sequence ID" value="NZ_FQUP01000001.1"/>
</dbReference>
<reference evidence="4 5" key="1">
    <citation type="submission" date="2016-11" db="EMBL/GenBank/DDBJ databases">
        <authorList>
            <person name="Jaros S."/>
            <person name="Januszkiewicz K."/>
            <person name="Wedrychowicz H."/>
        </authorList>
    </citation>
    <scope>NUCLEOTIDE SEQUENCE [LARGE SCALE GENOMIC DNA]</scope>
    <source>
        <strain evidence="4 5">DSM 19436</strain>
    </source>
</reference>
<dbReference type="Pfam" id="PF12904">
    <property type="entry name" value="Collagen_bind_2"/>
    <property type="match status" value="1"/>
</dbReference>
<feature type="domain" description="DUF5060" evidence="3">
    <location>
        <begin position="14"/>
        <end position="74"/>
    </location>
</feature>
<evidence type="ECO:0000313" key="5">
    <source>
        <dbReference type="Proteomes" id="UP000184485"/>
    </source>
</evidence>
<dbReference type="InterPro" id="IPR025277">
    <property type="entry name" value="Apiosidase-like_cat_dom"/>
</dbReference>
<name>A0A1M4WR25_9HYPH</name>
<dbReference type="Gene3D" id="3.20.20.80">
    <property type="entry name" value="Glycosidases"/>
    <property type="match status" value="1"/>
</dbReference>
<dbReference type="PANTHER" id="PTHR37836">
    <property type="entry name" value="LMO1036 PROTEIN"/>
    <property type="match status" value="1"/>
</dbReference>
<dbReference type="Pfam" id="PF13204">
    <property type="entry name" value="Apiosidase"/>
    <property type="match status" value="1"/>
</dbReference>
<dbReference type="OrthoDB" id="127163at2"/>
<dbReference type="Pfam" id="PF16586">
    <property type="entry name" value="DUF5060"/>
    <property type="match status" value="1"/>
</dbReference>
<evidence type="ECO:0000259" key="2">
    <source>
        <dbReference type="Pfam" id="PF13204"/>
    </source>
</evidence>
<proteinExistence type="predicted"/>
<dbReference type="Proteomes" id="UP000184485">
    <property type="component" value="Unassembled WGS sequence"/>
</dbReference>
<protein>
    <submittedName>
        <fullName evidence="4">Putative collagen-binding domain of a collagenase</fullName>
    </submittedName>
</protein>
<dbReference type="InterPro" id="IPR024749">
    <property type="entry name" value="Collagen-bd_put"/>
</dbReference>
<dbReference type="InterPro" id="IPR017853">
    <property type="entry name" value="GH"/>
</dbReference>
<evidence type="ECO:0000259" key="3">
    <source>
        <dbReference type="Pfam" id="PF16586"/>
    </source>
</evidence>
<dbReference type="InterPro" id="IPR013783">
    <property type="entry name" value="Ig-like_fold"/>
</dbReference>
<accession>A0A1M4WR25</accession>
<feature type="domain" description="Apiosidase-like catalytic" evidence="2">
    <location>
        <begin position="108"/>
        <end position="399"/>
    </location>
</feature>
<evidence type="ECO:0000313" key="4">
    <source>
        <dbReference type="EMBL" id="SHE83597.1"/>
    </source>
</evidence>
<dbReference type="STRING" id="1122133.SAMN02745157_1044"/>
<keyword evidence="5" id="KW-1185">Reference proteome</keyword>
<dbReference type="SUPFAM" id="SSF51445">
    <property type="entry name" value="(Trans)glycosidases"/>
    <property type="match status" value="1"/>
</dbReference>
<feature type="domain" description="Putative collagen-binding" evidence="1">
    <location>
        <begin position="439"/>
        <end position="524"/>
    </location>
</feature>
<evidence type="ECO:0000259" key="1">
    <source>
        <dbReference type="Pfam" id="PF12904"/>
    </source>
</evidence>
<dbReference type="InterPro" id="IPR032260">
    <property type="entry name" value="DUF5060"/>
</dbReference>
<dbReference type="Gene3D" id="2.60.40.10">
    <property type="entry name" value="Immunoglobulins"/>
    <property type="match status" value="1"/>
</dbReference>
<dbReference type="AlphaFoldDB" id="A0A1M4WR25"/>
<dbReference type="EMBL" id="FQUP01000001">
    <property type="protein sequence ID" value="SHE83597.1"/>
    <property type="molecule type" value="Genomic_DNA"/>
</dbReference>
<organism evidence="4 5">
    <name type="scientific">Kaistia soli DSM 19436</name>
    <dbReference type="NCBI Taxonomy" id="1122133"/>
    <lineage>
        <taxon>Bacteria</taxon>
        <taxon>Pseudomonadati</taxon>
        <taxon>Pseudomonadota</taxon>
        <taxon>Alphaproteobacteria</taxon>
        <taxon>Hyphomicrobiales</taxon>
        <taxon>Kaistiaceae</taxon>
        <taxon>Kaistia</taxon>
    </lineage>
</organism>
<gene>
    <name evidence="4" type="ORF">SAMN02745157_1044</name>
</gene>